<evidence type="ECO:0000313" key="9">
    <source>
        <dbReference type="EMBL" id="CAF4010242.1"/>
    </source>
</evidence>
<dbReference type="SUPFAM" id="SSF54373">
    <property type="entry name" value="FAD-linked reductases, C-terminal domain"/>
    <property type="match status" value="1"/>
</dbReference>
<dbReference type="EMBL" id="CAJOBG010001919">
    <property type="protein sequence ID" value="CAF3969130.1"/>
    <property type="molecule type" value="Genomic_DNA"/>
</dbReference>
<feature type="transmembrane region" description="Helical" evidence="6">
    <location>
        <begin position="463"/>
        <end position="482"/>
    </location>
</feature>
<dbReference type="PANTHER" id="PTHR10961:SF7">
    <property type="entry name" value="FAD DEPENDENT OXIDOREDUCTASE DOMAIN-CONTAINING PROTEIN"/>
    <property type="match status" value="1"/>
</dbReference>
<feature type="transmembrane region" description="Helical" evidence="6">
    <location>
        <begin position="570"/>
        <end position="588"/>
    </location>
</feature>
<comment type="caution">
    <text evidence="8">The sequence shown here is derived from an EMBL/GenBank/DDBJ whole genome shotgun (WGS) entry which is preliminary data.</text>
</comment>
<evidence type="ECO:0000313" key="10">
    <source>
        <dbReference type="Proteomes" id="UP000663866"/>
    </source>
</evidence>
<dbReference type="Gene3D" id="3.30.9.10">
    <property type="entry name" value="D-Amino Acid Oxidase, subunit A, domain 2"/>
    <property type="match status" value="1"/>
</dbReference>
<accession>A0A819LYE3</accession>
<gene>
    <name evidence="8" type="ORF">OVN521_LOCUS13265</name>
    <name evidence="9" type="ORF">UXM345_LOCUS16721</name>
</gene>
<feature type="transmembrane region" description="Helical" evidence="6">
    <location>
        <begin position="404"/>
        <end position="425"/>
    </location>
</feature>
<keyword evidence="6" id="KW-0812">Transmembrane</keyword>
<evidence type="ECO:0000256" key="3">
    <source>
        <dbReference type="ARBA" id="ARBA00022630"/>
    </source>
</evidence>
<feature type="transmembrane region" description="Helical" evidence="6">
    <location>
        <begin position="530"/>
        <end position="550"/>
    </location>
</feature>
<dbReference type="Proteomes" id="UP000663866">
    <property type="component" value="Unassembled WGS sequence"/>
</dbReference>
<feature type="transmembrane region" description="Helical" evidence="6">
    <location>
        <begin position="702"/>
        <end position="722"/>
    </location>
</feature>
<keyword evidence="6" id="KW-1133">Transmembrane helix</keyword>
<evidence type="ECO:0000256" key="2">
    <source>
        <dbReference type="ARBA" id="ARBA00010989"/>
    </source>
</evidence>
<feature type="transmembrane region" description="Helical" evidence="6">
    <location>
        <begin position="734"/>
        <end position="753"/>
    </location>
</feature>
<feature type="domain" description="FAD dependent oxidoreductase" evidence="7">
    <location>
        <begin position="2"/>
        <end position="351"/>
    </location>
</feature>
<dbReference type="Gene3D" id="3.50.50.60">
    <property type="entry name" value="FAD/NAD(P)-binding domain"/>
    <property type="match status" value="1"/>
</dbReference>
<keyword evidence="6" id="KW-0472">Membrane</keyword>
<keyword evidence="3" id="KW-0285">Flavoprotein</keyword>
<proteinExistence type="inferred from homology"/>
<feature type="transmembrane region" description="Helical" evidence="6">
    <location>
        <begin position="494"/>
        <end position="518"/>
    </location>
</feature>
<keyword evidence="4" id="KW-0274">FAD</keyword>
<dbReference type="PANTHER" id="PTHR10961">
    <property type="entry name" value="PEROXISOMAL SARCOSINE OXIDASE"/>
    <property type="match status" value="1"/>
</dbReference>
<dbReference type="EMBL" id="CAJOBF010002104">
    <property type="protein sequence ID" value="CAF4010242.1"/>
    <property type="molecule type" value="Genomic_DNA"/>
</dbReference>
<comment type="similarity">
    <text evidence="2">Belongs to the MSOX/MTOX family.</text>
</comment>
<evidence type="ECO:0000256" key="4">
    <source>
        <dbReference type="ARBA" id="ARBA00022827"/>
    </source>
</evidence>
<dbReference type="SUPFAM" id="SSF51905">
    <property type="entry name" value="FAD/NAD(P)-binding domain"/>
    <property type="match status" value="1"/>
</dbReference>
<evidence type="ECO:0000256" key="1">
    <source>
        <dbReference type="ARBA" id="ARBA00001974"/>
    </source>
</evidence>
<feature type="transmembrane region" description="Helical" evidence="6">
    <location>
        <begin position="608"/>
        <end position="641"/>
    </location>
</feature>
<dbReference type="Proteomes" id="UP000663842">
    <property type="component" value="Unassembled WGS sequence"/>
</dbReference>
<comment type="cofactor">
    <cofactor evidence="1">
        <name>FAD</name>
        <dbReference type="ChEBI" id="CHEBI:57692"/>
    </cofactor>
</comment>
<dbReference type="InterPro" id="IPR006076">
    <property type="entry name" value="FAD-dep_OxRdtase"/>
</dbReference>
<evidence type="ECO:0000259" key="7">
    <source>
        <dbReference type="Pfam" id="PF01266"/>
    </source>
</evidence>
<reference evidence="8" key="1">
    <citation type="submission" date="2021-02" db="EMBL/GenBank/DDBJ databases">
        <authorList>
            <person name="Nowell W R."/>
        </authorList>
    </citation>
    <scope>NUCLEOTIDE SEQUENCE</scope>
</reference>
<feature type="transmembrane region" description="Helical" evidence="6">
    <location>
        <begin position="432"/>
        <end position="451"/>
    </location>
</feature>
<evidence type="ECO:0000256" key="6">
    <source>
        <dbReference type="SAM" id="Phobius"/>
    </source>
</evidence>
<dbReference type="GO" id="GO:0008115">
    <property type="term" value="F:sarcosine oxidase activity"/>
    <property type="evidence" value="ECO:0007669"/>
    <property type="project" value="TreeGrafter"/>
</dbReference>
<keyword evidence="5" id="KW-0560">Oxidoreductase</keyword>
<feature type="transmembrane region" description="Helical" evidence="6">
    <location>
        <begin position="670"/>
        <end position="690"/>
    </location>
</feature>
<name>A0A819LYE3_9BILA</name>
<feature type="transmembrane region" description="Helical" evidence="6">
    <location>
        <begin position="372"/>
        <end position="392"/>
    </location>
</feature>
<sequence>MKIAVVGLGGTGSAALRFLAQSGHNAVGYEQFHIGHEHGSSHGESRIIRYTYPDVLYTQMMSDSYKLWFDLEKEAEEELFIRCGGLYFGDKNDRDVLATEQALIASNLPYERLNAEQVKEKHPAFHLYPHEIALFQKDSGFLRATRCVEANIRLAKTYGAIVQENTKVQEVYTKDNKTFVRSNSCEEEYDRVIVTAGPWMSSLFKSLDLPLVTTRQQIVYLNINDHNEYFQVNGTFPVWIDSTDNLYGFPNDGQITGIKLAYHHCGEIISDLDAERAPVDESYIEEIRGYAKKRFPNLGSDVTYSQTCVYTNTPNADFIIDRVPNQSNVFLVSGCSGHGFKFTVLLGKIISMMATDDNGYQRDLSRFKINELCKAIFIQNSLISTWTVVYSIRMFSPQTSKYRFPFMLFQCTVTVLNGSAMLMMLFFEDFGLCLLLVLSLFLSKAIFIAGPTLCPNTCSFIEWLLISMGCSGFFLSINLHWWSRFEDVINRPIYTFDYVVVCECLLLFGMIVSILQMIPWSTAIKSTTQFYISLVTTFSVVFLPQAYSFLNQNPFIWLFNYIFHKSHRIYLLLFWLIVSLLSLLIVNIHLRYATANNITYEKTILRKYFHLLAIIVYTSGILFDTHLLTMCSVAFIVLLLLLECIKIKKVAPLGDIIRNAWNMYENEKDIGAIMFSHIFLIIGLSYPVWIADDNKRLAQLSGIISVGIGDSAASIVGSKIGIYKWPGTKRTLEGSLAGLITQFLFITCLWYFGT</sequence>
<organism evidence="8 10">
    <name type="scientific">Rotaria magnacalcarata</name>
    <dbReference type="NCBI Taxonomy" id="392030"/>
    <lineage>
        <taxon>Eukaryota</taxon>
        <taxon>Metazoa</taxon>
        <taxon>Spiralia</taxon>
        <taxon>Gnathifera</taxon>
        <taxon>Rotifera</taxon>
        <taxon>Eurotatoria</taxon>
        <taxon>Bdelloidea</taxon>
        <taxon>Philodinida</taxon>
        <taxon>Philodinidae</taxon>
        <taxon>Rotaria</taxon>
    </lineage>
</organism>
<dbReference type="InterPro" id="IPR036188">
    <property type="entry name" value="FAD/NAD-bd_sf"/>
</dbReference>
<dbReference type="NCBIfam" id="NF008425">
    <property type="entry name" value="PRK11259.1"/>
    <property type="match status" value="1"/>
</dbReference>
<keyword evidence="10" id="KW-1185">Reference proteome</keyword>
<evidence type="ECO:0000256" key="5">
    <source>
        <dbReference type="ARBA" id="ARBA00023002"/>
    </source>
</evidence>
<protein>
    <recommendedName>
        <fullName evidence="7">FAD dependent oxidoreductase domain-containing protein</fullName>
    </recommendedName>
</protein>
<dbReference type="InterPro" id="IPR045170">
    <property type="entry name" value="MTOX"/>
</dbReference>
<dbReference type="GO" id="GO:0050660">
    <property type="term" value="F:flavin adenine dinucleotide binding"/>
    <property type="evidence" value="ECO:0007669"/>
    <property type="project" value="InterPro"/>
</dbReference>
<dbReference type="Pfam" id="PF01266">
    <property type="entry name" value="DAO"/>
    <property type="match status" value="1"/>
</dbReference>
<evidence type="ECO:0000313" key="8">
    <source>
        <dbReference type="EMBL" id="CAF3969130.1"/>
    </source>
</evidence>
<dbReference type="AlphaFoldDB" id="A0A819LYE3"/>